<reference evidence="2 3" key="1">
    <citation type="journal article" date="2018" name="Plant J.">
        <title>Genome sequences of Chlorella sorokiniana UTEX 1602 and Micractinium conductrix SAG 241.80: implications to maltose excretion by a green alga.</title>
        <authorList>
            <person name="Arriola M.B."/>
            <person name="Velmurugan N."/>
            <person name="Zhang Y."/>
            <person name="Plunkett M.H."/>
            <person name="Hondzo H."/>
            <person name="Barney B.M."/>
        </authorList>
    </citation>
    <scope>NUCLEOTIDE SEQUENCE [LARGE SCALE GENOMIC DNA]</scope>
    <source>
        <strain evidence="2 3">SAG 241.80</strain>
    </source>
</reference>
<evidence type="ECO:0000313" key="2">
    <source>
        <dbReference type="EMBL" id="PSC69553.1"/>
    </source>
</evidence>
<feature type="region of interest" description="Disordered" evidence="1">
    <location>
        <begin position="59"/>
        <end position="80"/>
    </location>
</feature>
<name>A0A2P6V636_9CHLO</name>
<proteinExistence type="predicted"/>
<sequence length="232" mass="24449">MSVAGPPGSPCAARSGLCAASLLQETRCWPEHLVLDRQETHIDMCRWGLECLPPRAQAALLSSSPPPPPPPRRSPPHAAFHPHDQALVAQLNSVCSPVVAALQKTPSPSPHTPQAWWADAAGKSSALLEGIAPPPHAEVLLAQDVCGERLLPFSAMIDQRRQRSRGKSALEHLCTQLLHAPPSAPLISPRVLLAALLCCGAALLAACGVGAAVPLLVLLCSPCWSLQPLDGW</sequence>
<organism evidence="2 3">
    <name type="scientific">Micractinium conductrix</name>
    <dbReference type="NCBI Taxonomy" id="554055"/>
    <lineage>
        <taxon>Eukaryota</taxon>
        <taxon>Viridiplantae</taxon>
        <taxon>Chlorophyta</taxon>
        <taxon>core chlorophytes</taxon>
        <taxon>Trebouxiophyceae</taxon>
        <taxon>Chlorellales</taxon>
        <taxon>Chlorellaceae</taxon>
        <taxon>Chlorella clade</taxon>
        <taxon>Micractinium</taxon>
    </lineage>
</organism>
<evidence type="ECO:0000256" key="1">
    <source>
        <dbReference type="SAM" id="MobiDB-lite"/>
    </source>
</evidence>
<feature type="compositionally biased region" description="Pro residues" evidence="1">
    <location>
        <begin position="64"/>
        <end position="73"/>
    </location>
</feature>
<dbReference type="EMBL" id="LHPF02000026">
    <property type="protein sequence ID" value="PSC69553.1"/>
    <property type="molecule type" value="Genomic_DNA"/>
</dbReference>
<gene>
    <name evidence="2" type="ORF">C2E20_6957</name>
</gene>
<comment type="caution">
    <text evidence="2">The sequence shown here is derived from an EMBL/GenBank/DDBJ whole genome shotgun (WGS) entry which is preliminary data.</text>
</comment>
<accession>A0A2P6V636</accession>
<protein>
    <submittedName>
        <fullName evidence="2">Uncharacterized protein</fullName>
    </submittedName>
</protein>
<evidence type="ECO:0000313" key="3">
    <source>
        <dbReference type="Proteomes" id="UP000239649"/>
    </source>
</evidence>
<dbReference type="AlphaFoldDB" id="A0A2P6V636"/>
<dbReference type="Proteomes" id="UP000239649">
    <property type="component" value="Unassembled WGS sequence"/>
</dbReference>
<keyword evidence="3" id="KW-1185">Reference proteome</keyword>